<evidence type="ECO:0000313" key="4">
    <source>
        <dbReference type="EMBL" id="CAE0609242.1"/>
    </source>
</evidence>
<evidence type="ECO:0000259" key="3">
    <source>
        <dbReference type="Pfam" id="PF04755"/>
    </source>
</evidence>
<dbReference type="Pfam" id="PF04755">
    <property type="entry name" value="PAP_fibrillin"/>
    <property type="match status" value="1"/>
</dbReference>
<organism evidence="4">
    <name type="scientific">Picocystis salinarum</name>
    <dbReference type="NCBI Taxonomy" id="88271"/>
    <lineage>
        <taxon>Eukaryota</taxon>
        <taxon>Viridiplantae</taxon>
        <taxon>Chlorophyta</taxon>
        <taxon>Picocystophyceae</taxon>
        <taxon>Picocystales</taxon>
        <taxon>Picocystaceae</taxon>
        <taxon>Picocystis</taxon>
    </lineage>
</organism>
<protein>
    <recommendedName>
        <fullName evidence="3">Plastid lipid-associated protein/fibrillin conserved domain-containing protein</fullName>
    </recommendedName>
</protein>
<feature type="domain" description="Plastid lipid-associated protein/fibrillin conserved" evidence="3">
    <location>
        <begin position="50"/>
        <end position="208"/>
    </location>
</feature>
<evidence type="ECO:0000256" key="1">
    <source>
        <dbReference type="ARBA" id="ARBA00004474"/>
    </source>
</evidence>
<sequence length="211" mass="24091">MAGNVGRVRSDIRRHVRDARPSRTRASAQGWWKDWEGTWKGWQDGPKAKKKKRELLRLIQGTKRGLVEDRKEEIRRCAMELGDLASGSTNTAEEVLSAKWKLLWTTEKETLFIFEKFASAGEAYQVIDVQEATLQNIIEFPPEGAFTVESKITVTSPTRVDFRFEAARIQTKFGSIPLPPFGKGWFENIYVDDTLRLSSDSRGDLLIVERS</sequence>
<dbReference type="GO" id="GO:0009536">
    <property type="term" value="C:plastid"/>
    <property type="evidence" value="ECO:0007669"/>
    <property type="project" value="UniProtKB-SubCell"/>
</dbReference>
<gene>
    <name evidence="4" type="ORF">PSAL00342_LOCUS3061</name>
</gene>
<dbReference type="AlphaFoldDB" id="A0A7S3XCP0"/>
<reference evidence="4" key="1">
    <citation type="submission" date="2021-01" db="EMBL/GenBank/DDBJ databases">
        <authorList>
            <person name="Corre E."/>
            <person name="Pelletier E."/>
            <person name="Niang G."/>
            <person name="Scheremetjew M."/>
            <person name="Finn R."/>
            <person name="Kale V."/>
            <person name="Holt S."/>
            <person name="Cochrane G."/>
            <person name="Meng A."/>
            <person name="Brown T."/>
            <person name="Cohen L."/>
        </authorList>
    </citation>
    <scope>NUCLEOTIDE SEQUENCE</scope>
    <source>
        <strain evidence="4">CCMP1897</strain>
    </source>
</reference>
<keyword evidence="2" id="KW-0934">Plastid</keyword>
<comment type="subcellular location">
    <subcellularLocation>
        <location evidence="1">Plastid</location>
    </subcellularLocation>
</comment>
<name>A0A7S3XCP0_9CHLO</name>
<evidence type="ECO:0000256" key="2">
    <source>
        <dbReference type="ARBA" id="ARBA00022640"/>
    </source>
</evidence>
<proteinExistence type="predicted"/>
<dbReference type="InterPro" id="IPR006843">
    <property type="entry name" value="PAP/fibrillin_dom"/>
</dbReference>
<accession>A0A7S3XCP0</accession>
<dbReference type="PANTHER" id="PTHR31906">
    <property type="entry name" value="PLASTID-LIPID-ASSOCIATED PROTEIN 4, CHLOROPLASTIC-RELATED"/>
    <property type="match status" value="1"/>
</dbReference>
<dbReference type="EMBL" id="HBIS01003402">
    <property type="protein sequence ID" value="CAE0609242.1"/>
    <property type="molecule type" value="Transcribed_RNA"/>
</dbReference>
<dbReference type="InterPro" id="IPR039633">
    <property type="entry name" value="PAP"/>
</dbReference>